<reference evidence="29" key="1">
    <citation type="submission" date="2022-12" db="EMBL/GenBank/DDBJ databases">
        <authorList>
            <person name="Alioto T."/>
            <person name="Alioto T."/>
            <person name="Gomez Garrido J."/>
        </authorList>
    </citation>
    <scope>NUCLEOTIDE SEQUENCE</scope>
</reference>
<evidence type="ECO:0000256" key="16">
    <source>
        <dbReference type="ARBA" id="ARBA00023134"/>
    </source>
</evidence>
<dbReference type="PRINTS" id="PR00449">
    <property type="entry name" value="RASTRNSFRMNG"/>
</dbReference>
<evidence type="ECO:0000256" key="15">
    <source>
        <dbReference type="ARBA" id="ARBA00022927"/>
    </source>
</evidence>
<evidence type="ECO:0000256" key="8">
    <source>
        <dbReference type="ARBA" id="ARBA00022448"/>
    </source>
</evidence>
<evidence type="ECO:0000256" key="26">
    <source>
        <dbReference type="SAM" id="MobiDB-lite"/>
    </source>
</evidence>
<dbReference type="InterPro" id="IPR001806">
    <property type="entry name" value="Small_GTPase"/>
</dbReference>
<dbReference type="InterPro" id="IPR001461">
    <property type="entry name" value="Aspartic_peptidase_A1"/>
</dbReference>
<keyword evidence="9" id="KW-0645">Protease</keyword>
<dbReference type="SMART" id="SM00176">
    <property type="entry name" value="RAN"/>
    <property type="match status" value="1"/>
</dbReference>
<evidence type="ECO:0000256" key="10">
    <source>
        <dbReference type="ARBA" id="ARBA00022729"/>
    </source>
</evidence>
<dbReference type="SUPFAM" id="SSF52540">
    <property type="entry name" value="P-loop containing nucleoside triphosphate hydrolases"/>
    <property type="match status" value="1"/>
</dbReference>
<name>A0AA35PA29_9SAUR</name>
<evidence type="ECO:0000256" key="14">
    <source>
        <dbReference type="ARBA" id="ARBA00022801"/>
    </source>
</evidence>
<dbReference type="Gene3D" id="2.40.70.10">
    <property type="entry name" value="Acid Proteases"/>
    <property type="match status" value="2"/>
</dbReference>
<dbReference type="InterPro" id="IPR033121">
    <property type="entry name" value="PEPTIDASE_A1"/>
</dbReference>
<comment type="subcellular location">
    <subcellularLocation>
        <location evidence="3">Cytoplasmic vesicle</location>
        <location evidence="3">Phagosome membrane</location>
        <topology evidence="3">Lipid-anchor</topology>
        <orientation evidence="3">Cytoplasmic side</orientation>
    </subcellularLocation>
    <subcellularLocation>
        <location evidence="2">Endosome</location>
    </subcellularLocation>
</comment>
<evidence type="ECO:0000256" key="13">
    <source>
        <dbReference type="ARBA" id="ARBA00022753"/>
    </source>
</evidence>
<dbReference type="InterPro" id="IPR021109">
    <property type="entry name" value="Peptidase_aspartic_dom_sf"/>
</dbReference>
<keyword evidence="18 25" id="KW-1015">Disulfide bond</keyword>
<feature type="domain" description="Peptidase A1" evidence="28">
    <location>
        <begin position="74"/>
        <end position="388"/>
    </location>
</feature>
<dbReference type="GO" id="GO:0015031">
    <property type="term" value="P:protein transport"/>
    <property type="evidence" value="ECO:0007669"/>
    <property type="project" value="UniProtKB-KW"/>
</dbReference>
<evidence type="ECO:0000256" key="9">
    <source>
        <dbReference type="ARBA" id="ARBA00022670"/>
    </source>
</evidence>
<dbReference type="PROSITE" id="PS51419">
    <property type="entry name" value="RAB"/>
    <property type="match status" value="1"/>
</dbReference>
<evidence type="ECO:0000256" key="19">
    <source>
        <dbReference type="ARBA" id="ARBA00023180"/>
    </source>
</evidence>
<sequence length="635" mass="70142">MKPLILFMFCIWLASGFHRVPLRRHKSLRKILRERGQLSQFWKAHKLDMIQYTQDCSAIQEANEPLLNYFDVEYFGRISIGNPPQNFTVLFDTGSSNLWVPSVYCVSKACATHSRYQPSQSSTYSEVGTAFSIQYGTGSLTGIIGMDQVTVEGITVANQQFAESVNEPGNTFLDSEFDGILGLAYPSLAVDGVTPVFDNMMAQNLVNLPIFSVYLNRNPDSSIGGELIFGGFDPSHFSGSLNWIPVTKQGYWQILLDNVQVGGTIEFCAEGCQAIVDTGTSLITGPSKDIKGMQTLIGAVPMDGEYAMECSNLNVMPTVTFTINGIPYTLSPEAYTLQENSDGMALCTSGFQGLDMQPPAGPLWILGDVFIGQYYSVFDRGNNRVGLAPAVLLEERAGVSSARSREAPRGVCTGSRPRSSAKKPGHAGGGRPAPFMNSTKRVDLKLIIIGTLGVGKTSLLHRYVHKKFYEDYRTTLGASILTKMVVVDSSPLKLQIWDTGGQERFRSMVSTFYKGSDGCMLAFDVTDMDSFQSLDDWREDFLQRVVPMEQGFPMVVLGNKIDLKDRQVSKEAALSWCKEKDIAYFEVSAKNDINVVQAFETLARQALSRYNGIIENYLTDSIKLTPEDQPRTKCC</sequence>
<evidence type="ECO:0000256" key="5">
    <source>
        <dbReference type="ARBA" id="ARBA00007447"/>
    </source>
</evidence>
<dbReference type="FunFam" id="3.40.50.300:FF:000751">
    <property type="entry name" value="Rab family GTPase, putative"/>
    <property type="match status" value="1"/>
</dbReference>
<keyword evidence="20" id="KW-0449">Lipoprotein</keyword>
<comment type="catalytic activity">
    <reaction evidence="1">
        <text>Similar to cathepsin D, but slightly broader specificity.</text>
        <dbReference type="EC" id="3.4.23.34"/>
    </reaction>
</comment>
<feature type="active site" evidence="24">
    <location>
        <position position="277"/>
    </location>
</feature>
<dbReference type="InterPro" id="IPR027417">
    <property type="entry name" value="P-loop_NTPase"/>
</dbReference>
<dbReference type="Gene3D" id="3.40.50.300">
    <property type="entry name" value="P-loop containing nucleotide triphosphate hydrolases"/>
    <property type="match status" value="1"/>
</dbReference>
<dbReference type="InterPro" id="IPR012848">
    <property type="entry name" value="Aspartic_peptidase_N"/>
</dbReference>
<dbReference type="NCBIfam" id="TIGR00231">
    <property type="entry name" value="small_GTP"/>
    <property type="match status" value="1"/>
</dbReference>
<feature type="chain" id="PRO_5041392540" description="Ras-related protein Rab-7b" evidence="27">
    <location>
        <begin position="17"/>
        <end position="635"/>
    </location>
</feature>
<feature type="active site" evidence="24">
    <location>
        <position position="92"/>
    </location>
</feature>
<keyword evidence="12" id="KW-0064">Aspartyl protease</keyword>
<dbReference type="GO" id="GO:0005770">
    <property type="term" value="C:late endosome"/>
    <property type="evidence" value="ECO:0007669"/>
    <property type="project" value="UniProtKB-ARBA"/>
</dbReference>
<feature type="region of interest" description="Disordered" evidence="26">
    <location>
        <begin position="403"/>
        <end position="436"/>
    </location>
</feature>
<keyword evidence="11" id="KW-0547">Nucleotide-binding</keyword>
<dbReference type="PROSITE" id="PS00141">
    <property type="entry name" value="ASP_PROTEASE"/>
    <property type="match status" value="2"/>
</dbReference>
<protein>
    <recommendedName>
        <fullName evidence="23">Ras-related protein Rab-7b</fullName>
        <ecNumber evidence="7">3.4.23.34</ecNumber>
    </recommendedName>
</protein>
<dbReference type="FunFam" id="2.40.70.10:FF:000004">
    <property type="entry name" value="Pepsin A"/>
    <property type="match status" value="1"/>
</dbReference>
<dbReference type="GO" id="GO:0004190">
    <property type="term" value="F:aspartic-type endopeptidase activity"/>
    <property type="evidence" value="ECO:0007669"/>
    <property type="project" value="UniProtKB-KW"/>
</dbReference>
<gene>
    <name evidence="29" type="ORF">PODLI_1B011573</name>
</gene>
<keyword evidence="10 27" id="KW-0732">Signal</keyword>
<dbReference type="GO" id="GO:0002682">
    <property type="term" value="P:regulation of immune system process"/>
    <property type="evidence" value="ECO:0007669"/>
    <property type="project" value="UniProtKB-ARBA"/>
</dbReference>
<dbReference type="Gene3D" id="6.10.140.60">
    <property type="match status" value="1"/>
</dbReference>
<evidence type="ECO:0000256" key="17">
    <source>
        <dbReference type="ARBA" id="ARBA00023145"/>
    </source>
</evidence>
<evidence type="ECO:0000256" key="7">
    <source>
        <dbReference type="ARBA" id="ARBA00013240"/>
    </source>
</evidence>
<dbReference type="InterPro" id="IPR001969">
    <property type="entry name" value="Aspartic_peptidase_AS"/>
</dbReference>
<comment type="similarity">
    <text evidence="5">Belongs to the peptidase A1 family.</text>
</comment>
<accession>A0AA35PA29</accession>
<keyword evidence="15" id="KW-0653">Protein transport</keyword>
<dbReference type="CDD" id="cd05486">
    <property type="entry name" value="Cathespin_E"/>
    <property type="match status" value="1"/>
</dbReference>
<evidence type="ECO:0000256" key="1">
    <source>
        <dbReference type="ARBA" id="ARBA00001898"/>
    </source>
</evidence>
<dbReference type="AlphaFoldDB" id="A0AA35PA29"/>
<dbReference type="EMBL" id="OX395131">
    <property type="protein sequence ID" value="CAI5777713.1"/>
    <property type="molecule type" value="Genomic_DNA"/>
</dbReference>
<evidence type="ECO:0000256" key="24">
    <source>
        <dbReference type="PIRSR" id="PIRSR601461-1"/>
    </source>
</evidence>
<dbReference type="InterPro" id="IPR005225">
    <property type="entry name" value="Small_GTP-bd"/>
</dbReference>
<dbReference type="PROSITE" id="PS51420">
    <property type="entry name" value="RHO"/>
    <property type="match status" value="1"/>
</dbReference>
<dbReference type="PROSITE" id="PS51767">
    <property type="entry name" value="PEPTIDASE_A1"/>
    <property type="match status" value="1"/>
</dbReference>
<evidence type="ECO:0000256" key="12">
    <source>
        <dbReference type="ARBA" id="ARBA00022750"/>
    </source>
</evidence>
<keyword evidence="8" id="KW-0813">Transport</keyword>
<evidence type="ECO:0000256" key="21">
    <source>
        <dbReference type="ARBA" id="ARBA00023289"/>
    </source>
</evidence>
<dbReference type="PANTHER" id="PTHR47966">
    <property type="entry name" value="BETA-SITE APP-CLEAVING ENZYME, ISOFORM A-RELATED"/>
    <property type="match status" value="1"/>
</dbReference>
<keyword evidence="13" id="KW-0967">Endosome</keyword>
<comment type="subunit">
    <text evidence="6">Homodimer; disulfide-linked.</text>
</comment>
<keyword evidence="14" id="KW-0378">Hydrolase</keyword>
<evidence type="ECO:0000256" key="23">
    <source>
        <dbReference type="ARBA" id="ARBA00067801"/>
    </source>
</evidence>
<dbReference type="PROSITE" id="PS51417">
    <property type="entry name" value="ARF"/>
    <property type="match status" value="1"/>
</dbReference>
<feature type="signal peptide" evidence="27">
    <location>
        <begin position="1"/>
        <end position="16"/>
    </location>
</feature>
<dbReference type="EC" id="3.4.23.34" evidence="7"/>
<dbReference type="GO" id="GO:0005764">
    <property type="term" value="C:lysosome"/>
    <property type="evidence" value="ECO:0007669"/>
    <property type="project" value="UniProtKB-ARBA"/>
</dbReference>
<evidence type="ECO:0000256" key="22">
    <source>
        <dbReference type="ARBA" id="ARBA00058158"/>
    </source>
</evidence>
<evidence type="ECO:0000256" key="6">
    <source>
        <dbReference type="ARBA" id="ARBA00011748"/>
    </source>
</evidence>
<dbReference type="PROSITE" id="PS51421">
    <property type="entry name" value="RAS"/>
    <property type="match status" value="1"/>
</dbReference>
<dbReference type="SMART" id="SM00175">
    <property type="entry name" value="RAB"/>
    <property type="match status" value="1"/>
</dbReference>
<evidence type="ECO:0000256" key="4">
    <source>
        <dbReference type="ARBA" id="ARBA00006270"/>
    </source>
</evidence>
<dbReference type="FunFam" id="2.40.70.10:FF:000006">
    <property type="entry name" value="Cathepsin E"/>
    <property type="match status" value="1"/>
</dbReference>
<dbReference type="Pfam" id="PF00071">
    <property type="entry name" value="Ras"/>
    <property type="match status" value="1"/>
</dbReference>
<dbReference type="PANTHER" id="PTHR47966:SF26">
    <property type="entry name" value="CATHEPSIN E"/>
    <property type="match status" value="1"/>
</dbReference>
<dbReference type="Pfam" id="PF00026">
    <property type="entry name" value="Asp"/>
    <property type="match status" value="1"/>
</dbReference>
<keyword evidence="19" id="KW-0325">Glycoprotein</keyword>
<evidence type="ECO:0000259" key="28">
    <source>
        <dbReference type="PROSITE" id="PS51767"/>
    </source>
</evidence>
<keyword evidence="21" id="KW-0636">Prenylation</keyword>
<evidence type="ECO:0000256" key="20">
    <source>
        <dbReference type="ARBA" id="ARBA00023288"/>
    </source>
</evidence>
<evidence type="ECO:0000256" key="11">
    <source>
        <dbReference type="ARBA" id="ARBA00022741"/>
    </source>
</evidence>
<dbReference type="GO" id="GO:0003924">
    <property type="term" value="F:GTPase activity"/>
    <property type="evidence" value="ECO:0007669"/>
    <property type="project" value="InterPro"/>
</dbReference>
<evidence type="ECO:0000256" key="27">
    <source>
        <dbReference type="SAM" id="SignalP"/>
    </source>
</evidence>
<evidence type="ECO:0000256" key="25">
    <source>
        <dbReference type="PIRSR" id="PIRSR601461-2"/>
    </source>
</evidence>
<keyword evidence="17" id="KW-0865">Zymogen</keyword>
<dbReference type="SMART" id="SM00174">
    <property type="entry name" value="RHO"/>
    <property type="match status" value="1"/>
</dbReference>
<proteinExistence type="inferred from homology"/>
<feature type="disulfide bond" evidence="25">
    <location>
        <begin position="105"/>
        <end position="110"/>
    </location>
</feature>
<dbReference type="GO" id="GO:0005525">
    <property type="term" value="F:GTP binding"/>
    <property type="evidence" value="ECO:0007669"/>
    <property type="project" value="UniProtKB-KW"/>
</dbReference>
<organism evidence="29 30">
    <name type="scientific">Podarcis lilfordi</name>
    <name type="common">Lilford's wall lizard</name>
    <dbReference type="NCBI Taxonomy" id="74358"/>
    <lineage>
        <taxon>Eukaryota</taxon>
        <taxon>Metazoa</taxon>
        <taxon>Chordata</taxon>
        <taxon>Craniata</taxon>
        <taxon>Vertebrata</taxon>
        <taxon>Euteleostomi</taxon>
        <taxon>Lepidosauria</taxon>
        <taxon>Squamata</taxon>
        <taxon>Bifurcata</taxon>
        <taxon>Unidentata</taxon>
        <taxon>Episquamata</taxon>
        <taxon>Laterata</taxon>
        <taxon>Lacertibaenia</taxon>
        <taxon>Lacertidae</taxon>
        <taxon>Podarcis</taxon>
    </lineage>
</organism>
<dbReference type="GO" id="GO:0019886">
    <property type="term" value="P:antigen processing and presentation of exogenous peptide antigen via MHC class II"/>
    <property type="evidence" value="ECO:0007669"/>
    <property type="project" value="TreeGrafter"/>
</dbReference>
<dbReference type="Proteomes" id="UP001178461">
    <property type="component" value="Chromosome 6"/>
</dbReference>
<dbReference type="GO" id="GO:0006508">
    <property type="term" value="P:proteolysis"/>
    <property type="evidence" value="ECO:0007669"/>
    <property type="project" value="UniProtKB-KW"/>
</dbReference>
<dbReference type="SMART" id="SM00173">
    <property type="entry name" value="RAS"/>
    <property type="match status" value="1"/>
</dbReference>
<evidence type="ECO:0000313" key="30">
    <source>
        <dbReference type="Proteomes" id="UP001178461"/>
    </source>
</evidence>
<comment type="function">
    <text evidence="22">Controls vesicular trafficking from endosomes to the trans-Golgi network (TGN). Acts as a negative regulator of TLR9 signaling and can suppress TLR9-triggered TNFA, IL6, and IFNB production in macrophages by promoting TLR9 lysosomal degradation. Also negatively regulates TLR4 signaling in macrophages by promoting lysosomal degradation of TLR4. Promotes megakaryocytic differentiation by increasing NF-kappa-B-dependent IL6 production and subsequently enhancing the association of STAT3 with GATA1. Not involved in the regulation of the EGF- and EGFR degradation pathway.</text>
</comment>
<evidence type="ECO:0000313" key="29">
    <source>
        <dbReference type="EMBL" id="CAI5777713.1"/>
    </source>
</evidence>
<dbReference type="GO" id="GO:0030670">
    <property type="term" value="C:phagocytic vesicle membrane"/>
    <property type="evidence" value="ECO:0007669"/>
    <property type="project" value="UniProtKB-SubCell"/>
</dbReference>
<evidence type="ECO:0000256" key="3">
    <source>
        <dbReference type="ARBA" id="ARBA00004616"/>
    </source>
</evidence>
<evidence type="ECO:0000256" key="2">
    <source>
        <dbReference type="ARBA" id="ARBA00004177"/>
    </source>
</evidence>
<keyword evidence="16" id="KW-0342">GTP-binding</keyword>
<evidence type="ECO:0000256" key="18">
    <source>
        <dbReference type="ARBA" id="ARBA00023157"/>
    </source>
</evidence>
<comment type="similarity">
    <text evidence="4">Belongs to the small GTPase superfamily. Rab family.</text>
</comment>
<feature type="disulfide bond" evidence="25">
    <location>
        <begin position="268"/>
        <end position="272"/>
    </location>
</feature>
<keyword evidence="30" id="KW-1185">Reference proteome</keyword>
<dbReference type="Pfam" id="PF07966">
    <property type="entry name" value="A1_Propeptide"/>
    <property type="match status" value="1"/>
</dbReference>
<dbReference type="SUPFAM" id="SSF50630">
    <property type="entry name" value="Acid proteases"/>
    <property type="match status" value="1"/>
</dbReference>